<dbReference type="AlphaFoldDB" id="A0A7Y2W7P0"/>
<proteinExistence type="predicted"/>
<dbReference type="RefSeq" id="WP_170282020.1">
    <property type="nucleotide sequence ID" value="NZ_JABEQY010000024.1"/>
</dbReference>
<feature type="region of interest" description="Disordered" evidence="1">
    <location>
        <begin position="1"/>
        <end position="23"/>
    </location>
</feature>
<protein>
    <submittedName>
        <fullName evidence="2">Uncharacterized protein</fullName>
    </submittedName>
</protein>
<sequence>MTTMSHRCREAPEEAAEGEPTHTHFSVERAGSMTARDFDPLKVVIWIFVFVVSVYDSTGVEAAS</sequence>
<dbReference type="Proteomes" id="UP000530654">
    <property type="component" value="Unassembled WGS sequence"/>
</dbReference>
<evidence type="ECO:0000313" key="3">
    <source>
        <dbReference type="Proteomes" id="UP000530654"/>
    </source>
</evidence>
<evidence type="ECO:0000256" key="1">
    <source>
        <dbReference type="SAM" id="MobiDB-lite"/>
    </source>
</evidence>
<reference evidence="2 3" key="1">
    <citation type="submission" date="2020-04" db="EMBL/GenBank/DDBJ databases">
        <title>Rhizobium bacterial biofertilizers improve the content of phenolic compounds of Lactuca sativa L. under non-saline and saline-stress conditions.</title>
        <authorList>
            <person name="Ayuso-Calles M."/>
            <person name="Garcia-Estevez I."/>
            <person name="Jimenez-Gomez A."/>
            <person name="Flores-Felix J.D."/>
            <person name="Escribano-Bailon M."/>
            <person name="Rivas R."/>
        </authorList>
    </citation>
    <scope>NUCLEOTIDE SEQUENCE [LARGE SCALE GENOMIC DNA]</scope>
    <source>
        <strain evidence="2 3">GPTR02</strain>
    </source>
</reference>
<evidence type="ECO:0000313" key="2">
    <source>
        <dbReference type="EMBL" id="NNH66378.1"/>
    </source>
</evidence>
<name>A0A7Y2W7P0_9HYPH</name>
<comment type="caution">
    <text evidence="2">The sequence shown here is derived from an EMBL/GenBank/DDBJ whole genome shotgun (WGS) entry which is preliminary data.</text>
</comment>
<accession>A0A7Y2W7P0</accession>
<gene>
    <name evidence="2" type="ORF">HLI17_24380</name>
</gene>
<organism evidence="2 3">
    <name type="scientific">Rhizobium laguerreae</name>
    <dbReference type="NCBI Taxonomy" id="1076926"/>
    <lineage>
        <taxon>Bacteria</taxon>
        <taxon>Pseudomonadati</taxon>
        <taxon>Pseudomonadota</taxon>
        <taxon>Alphaproteobacteria</taxon>
        <taxon>Hyphomicrobiales</taxon>
        <taxon>Rhizobiaceae</taxon>
        <taxon>Rhizobium/Agrobacterium group</taxon>
        <taxon>Rhizobium</taxon>
    </lineage>
</organism>
<dbReference type="EMBL" id="JABEQY010000024">
    <property type="protein sequence ID" value="NNH66378.1"/>
    <property type="molecule type" value="Genomic_DNA"/>
</dbReference>